<gene>
    <name evidence="4" type="ORF">MERGE_000153</name>
</gene>
<dbReference type="PANTHER" id="PTHR10026">
    <property type="entry name" value="CYCLIN"/>
    <property type="match status" value="1"/>
</dbReference>
<evidence type="ECO:0000313" key="4">
    <source>
        <dbReference type="EMBL" id="QSL65874.1"/>
    </source>
</evidence>
<evidence type="ECO:0000313" key="5">
    <source>
        <dbReference type="Proteomes" id="UP000663699"/>
    </source>
</evidence>
<organism evidence="4 5">
    <name type="scientific">Pneumocystis wakefieldiae</name>
    <dbReference type="NCBI Taxonomy" id="38082"/>
    <lineage>
        <taxon>Eukaryota</taxon>
        <taxon>Fungi</taxon>
        <taxon>Dikarya</taxon>
        <taxon>Ascomycota</taxon>
        <taxon>Taphrinomycotina</taxon>
        <taxon>Pneumocystomycetes</taxon>
        <taxon>Pneumocystaceae</taxon>
        <taxon>Pneumocystis</taxon>
    </lineage>
</organism>
<feature type="domain" description="Cyclin-like" evidence="3">
    <location>
        <begin position="37"/>
        <end position="140"/>
    </location>
</feature>
<feature type="domain" description="Cyclin-like" evidence="3">
    <location>
        <begin position="153"/>
        <end position="235"/>
    </location>
</feature>
<name>A0A899G013_9ASCO</name>
<sequence>MRRNNAQIDVDQARETPSGRSGISKDLEIEMRNAGAELIRQASIFLGLHITCFGTAQVLFQRFYYSESLRKFSIKEIAMGAVFIASKITEYPVKIKDIVRVFSELFDYRDGRPLRAFKYFEEFYYRTRDQILIAEVTILSSLGFDTYVELPYRLAIHYLQILDLINNEIILQKVWSYVNDALCTRVSCIQSAPSIAIGCIFIAAREEKIKLPCAWWEIFDVFIEDVKYIAASIKSFYIEEDERKRRERDGNLTPIDLEELEKYLSRE</sequence>
<proteinExistence type="inferred from homology"/>
<comment type="similarity">
    <text evidence="1">Belongs to the cyclin family.</text>
</comment>
<dbReference type="InterPro" id="IPR043198">
    <property type="entry name" value="Cyclin/Ssn8"/>
</dbReference>
<dbReference type="InterPro" id="IPR013763">
    <property type="entry name" value="Cyclin-like_dom"/>
</dbReference>
<dbReference type="EMBL" id="CP054539">
    <property type="protein sequence ID" value="QSL65874.1"/>
    <property type="molecule type" value="Genomic_DNA"/>
</dbReference>
<evidence type="ECO:0000256" key="1">
    <source>
        <dbReference type="RuleBase" id="RU000383"/>
    </source>
</evidence>
<dbReference type="SMART" id="SM00385">
    <property type="entry name" value="CYCLIN"/>
    <property type="match status" value="2"/>
</dbReference>
<dbReference type="PIRSF" id="PIRSF036580">
    <property type="entry name" value="Cyclin_L"/>
    <property type="match status" value="1"/>
</dbReference>
<dbReference type="Pfam" id="PF00134">
    <property type="entry name" value="Cyclin_N"/>
    <property type="match status" value="1"/>
</dbReference>
<keyword evidence="5" id="KW-1185">Reference proteome</keyword>
<dbReference type="CDD" id="cd20533">
    <property type="entry name" value="CYCLIN_CCNL_rpt2"/>
    <property type="match status" value="1"/>
</dbReference>
<dbReference type="AlphaFoldDB" id="A0A899G013"/>
<dbReference type="Proteomes" id="UP000663699">
    <property type="component" value="Chromosome 8"/>
</dbReference>
<dbReference type="OrthoDB" id="10264655at2759"/>
<dbReference type="SUPFAM" id="SSF47954">
    <property type="entry name" value="Cyclin-like"/>
    <property type="match status" value="2"/>
</dbReference>
<feature type="region of interest" description="Disordered" evidence="2">
    <location>
        <begin position="1"/>
        <end position="22"/>
    </location>
</feature>
<dbReference type="Gene3D" id="1.10.472.10">
    <property type="entry name" value="Cyclin-like"/>
    <property type="match status" value="2"/>
</dbReference>
<keyword evidence="1" id="KW-0195">Cyclin</keyword>
<reference evidence="4" key="1">
    <citation type="submission" date="2020-06" db="EMBL/GenBank/DDBJ databases">
        <title>Genomes of multiple members of Pneumocystis genus reveal paths to human pathogen Pneumocystis jirovecii.</title>
        <authorList>
            <person name="Cisse O.H."/>
            <person name="Ma L."/>
            <person name="Dekker J."/>
            <person name="Khil P."/>
            <person name="Jo J."/>
            <person name="Brenchley J."/>
            <person name="Blair R."/>
            <person name="Pahar B."/>
            <person name="Chabe M."/>
            <person name="Van Rompay K.A."/>
            <person name="Keesler R."/>
            <person name="Sukura A."/>
            <person name="Hirsch V."/>
            <person name="Kutty G."/>
            <person name="Liu Y."/>
            <person name="Peng L."/>
            <person name="Chen J."/>
            <person name="Song J."/>
            <person name="Weissenbacher-Lang C."/>
            <person name="Xu J."/>
            <person name="Upham N.S."/>
            <person name="Stajich J.E."/>
            <person name="Cuomo C.A."/>
            <person name="Cushion M.T."/>
            <person name="Kovacs J.A."/>
        </authorList>
    </citation>
    <scope>NUCLEOTIDE SEQUENCE</scope>
    <source>
        <strain evidence="4">2A</strain>
    </source>
</reference>
<accession>A0A899G013</accession>
<evidence type="ECO:0000259" key="3">
    <source>
        <dbReference type="SMART" id="SM00385"/>
    </source>
</evidence>
<dbReference type="InterPro" id="IPR006671">
    <property type="entry name" value="Cyclin_N"/>
</dbReference>
<dbReference type="InterPro" id="IPR036915">
    <property type="entry name" value="Cyclin-like_sf"/>
</dbReference>
<dbReference type="GO" id="GO:0006357">
    <property type="term" value="P:regulation of transcription by RNA polymerase II"/>
    <property type="evidence" value="ECO:0007669"/>
    <property type="project" value="InterPro"/>
</dbReference>
<dbReference type="CDD" id="cd20532">
    <property type="entry name" value="CYCLIN_CCNL_rpt1"/>
    <property type="match status" value="1"/>
</dbReference>
<protein>
    <recommendedName>
        <fullName evidence="3">Cyclin-like domain-containing protein</fullName>
    </recommendedName>
</protein>
<dbReference type="GO" id="GO:0016538">
    <property type="term" value="F:cyclin-dependent protein serine/threonine kinase regulator activity"/>
    <property type="evidence" value="ECO:0007669"/>
    <property type="project" value="InterPro"/>
</dbReference>
<evidence type="ECO:0000256" key="2">
    <source>
        <dbReference type="SAM" id="MobiDB-lite"/>
    </source>
</evidence>